<name>A0ABP1RPE6_9HEXA</name>
<sequence>MVRLITLVSYFYIATGAFQSIQMDDKNASNKFRDVTDPLNALMQGQISSVDFFTKSGFVENGTETKTKLNLYSPDCSTIQECVDEINTVGRFWNETLGRDLLDLTMSITLNNHTLAKLIEDNALNVKLRRPDFQTNYLVNINESVACDDLPDMRNEVWNYLTGFNGRRYGIGINEELIHCIAATERIRYSTEWAVVYFKFRGTVGIPESFGMFRKRMVSLHAESAEVLLRYSIHHSRVLPKLCYYPTVQAEWDEYHYKLFENYMEHWQNEKIDGMELIIRSKLLSFTQTFSVVPYIKYPIDSWYAPSSVQAFSKHFKNIILEYDEWKFWNSDGRKALYNSVKIAPIYNKIEVILKYSFAKKNGTTHVNQKPIQDILEALQIVNEKSSMEPFVLKSILFNIERRENNNYSLQIDTNIGQQITSHGVNVGCVCLFLPELVIKSVAAGVVQACKEINGTLYILYHPRIYMSADPVDPSYYENNVRKILESAKELRTFILKLHPTAQVYFDFPIISSVDVCQRDNGVHIDLSIFDVQAIISDARIVKILKEKTEKLDINIGILINSTTCMEVFRRILFRNLSISYILTPLNYLVFYAGRKMWRPLPLGIPSKIPPSDHNIIPPNDPDKIPPNDPDKILPNDHDKIPPNDQSQMSVTVIVAVVLMVILVVGLLACSAFHYMRYKQMRQFLSNEEVKEFLNGKSQPTEISVIKESQMCTSADYMKFHKDYDLQLADLWTDQQCLLGTGNFGVVYKGTANGIPAAVKQPNKNCTKGSFKSCLSEVKVHCYIGVHTNIVGFLGAYTKEIHKG</sequence>
<dbReference type="InterPro" id="IPR011009">
    <property type="entry name" value="Kinase-like_dom_sf"/>
</dbReference>
<feature type="binding site" evidence="2">
    <location>
        <position position="760"/>
    </location>
    <ligand>
        <name>ATP</name>
        <dbReference type="ChEBI" id="CHEBI:30616"/>
    </ligand>
</feature>
<dbReference type="InterPro" id="IPR000719">
    <property type="entry name" value="Prot_kinase_dom"/>
</dbReference>
<evidence type="ECO:0000256" key="2">
    <source>
        <dbReference type="PROSITE-ProRule" id="PRU10141"/>
    </source>
</evidence>
<dbReference type="Pfam" id="PF07714">
    <property type="entry name" value="PK_Tyr_Ser-Thr"/>
    <property type="match status" value="1"/>
</dbReference>
<dbReference type="PROSITE" id="PS00107">
    <property type="entry name" value="PROTEIN_KINASE_ATP"/>
    <property type="match status" value="1"/>
</dbReference>
<keyword evidence="2" id="KW-0547">Nucleotide-binding</keyword>
<keyword evidence="4" id="KW-0812">Transmembrane</keyword>
<keyword evidence="2" id="KW-0067">ATP-binding</keyword>
<feature type="chain" id="PRO_5046020474" description="Protein kinase domain-containing protein" evidence="5">
    <location>
        <begin position="17"/>
        <end position="804"/>
    </location>
</feature>
<evidence type="ECO:0000256" key="5">
    <source>
        <dbReference type="SAM" id="SignalP"/>
    </source>
</evidence>
<keyword evidence="8" id="KW-1185">Reference proteome</keyword>
<dbReference type="EMBL" id="CAXLJM020000092">
    <property type="protein sequence ID" value="CAL8132318.1"/>
    <property type="molecule type" value="Genomic_DNA"/>
</dbReference>
<feature type="signal peptide" evidence="5">
    <location>
        <begin position="1"/>
        <end position="16"/>
    </location>
</feature>
<reference evidence="7 8" key="1">
    <citation type="submission" date="2024-08" db="EMBL/GenBank/DDBJ databases">
        <authorList>
            <person name="Cucini C."/>
            <person name="Frati F."/>
        </authorList>
    </citation>
    <scope>NUCLEOTIDE SEQUENCE [LARGE SCALE GENOMIC DNA]</scope>
</reference>
<dbReference type="Proteomes" id="UP001642540">
    <property type="component" value="Unassembled WGS sequence"/>
</dbReference>
<evidence type="ECO:0000313" key="7">
    <source>
        <dbReference type="EMBL" id="CAL8132318.1"/>
    </source>
</evidence>
<evidence type="ECO:0000256" key="3">
    <source>
        <dbReference type="SAM" id="MobiDB-lite"/>
    </source>
</evidence>
<comment type="subcellular location">
    <subcellularLocation>
        <location evidence="1">Membrane</location>
        <topology evidence="1">Single-pass membrane protein</topology>
    </subcellularLocation>
</comment>
<feature type="compositionally biased region" description="Basic and acidic residues" evidence="3">
    <location>
        <begin position="621"/>
        <end position="642"/>
    </location>
</feature>
<dbReference type="InterPro" id="IPR017441">
    <property type="entry name" value="Protein_kinase_ATP_BS"/>
</dbReference>
<dbReference type="PROSITE" id="PS50011">
    <property type="entry name" value="PROTEIN_KINASE_DOM"/>
    <property type="match status" value="1"/>
</dbReference>
<dbReference type="InterPro" id="IPR050122">
    <property type="entry name" value="RTK"/>
</dbReference>
<keyword evidence="4" id="KW-0472">Membrane</keyword>
<evidence type="ECO:0000259" key="6">
    <source>
        <dbReference type="PROSITE" id="PS50011"/>
    </source>
</evidence>
<gene>
    <name evidence="7" type="ORF">ODALV1_LOCUS24576</name>
</gene>
<feature type="transmembrane region" description="Helical" evidence="4">
    <location>
        <begin position="653"/>
        <end position="676"/>
    </location>
</feature>
<evidence type="ECO:0000256" key="1">
    <source>
        <dbReference type="ARBA" id="ARBA00004167"/>
    </source>
</evidence>
<keyword evidence="4" id="KW-1133">Transmembrane helix</keyword>
<feature type="region of interest" description="Disordered" evidence="3">
    <location>
        <begin position="612"/>
        <end position="645"/>
    </location>
</feature>
<dbReference type="PANTHER" id="PTHR24416">
    <property type="entry name" value="TYROSINE-PROTEIN KINASE RECEPTOR"/>
    <property type="match status" value="1"/>
</dbReference>
<dbReference type="SUPFAM" id="SSF56112">
    <property type="entry name" value="Protein kinase-like (PK-like)"/>
    <property type="match status" value="1"/>
</dbReference>
<evidence type="ECO:0000313" key="8">
    <source>
        <dbReference type="Proteomes" id="UP001642540"/>
    </source>
</evidence>
<keyword evidence="5" id="KW-0732">Signal</keyword>
<proteinExistence type="predicted"/>
<protein>
    <recommendedName>
        <fullName evidence="6">Protein kinase domain-containing protein</fullName>
    </recommendedName>
</protein>
<dbReference type="PANTHER" id="PTHR24416:SF600">
    <property type="entry name" value="PDGF- AND VEGF-RECEPTOR RELATED, ISOFORM J"/>
    <property type="match status" value="1"/>
</dbReference>
<accession>A0ABP1RPE6</accession>
<organism evidence="7 8">
    <name type="scientific">Orchesella dallaii</name>
    <dbReference type="NCBI Taxonomy" id="48710"/>
    <lineage>
        <taxon>Eukaryota</taxon>
        <taxon>Metazoa</taxon>
        <taxon>Ecdysozoa</taxon>
        <taxon>Arthropoda</taxon>
        <taxon>Hexapoda</taxon>
        <taxon>Collembola</taxon>
        <taxon>Entomobryomorpha</taxon>
        <taxon>Entomobryoidea</taxon>
        <taxon>Orchesellidae</taxon>
        <taxon>Orchesellinae</taxon>
        <taxon>Orchesella</taxon>
    </lineage>
</organism>
<feature type="domain" description="Protein kinase" evidence="6">
    <location>
        <begin position="733"/>
        <end position="804"/>
    </location>
</feature>
<dbReference type="InterPro" id="IPR001245">
    <property type="entry name" value="Ser-Thr/Tyr_kinase_cat_dom"/>
</dbReference>
<dbReference type="Gene3D" id="3.30.200.20">
    <property type="entry name" value="Phosphorylase Kinase, domain 1"/>
    <property type="match status" value="1"/>
</dbReference>
<comment type="caution">
    <text evidence="7">The sequence shown here is derived from an EMBL/GenBank/DDBJ whole genome shotgun (WGS) entry which is preliminary data.</text>
</comment>
<evidence type="ECO:0000256" key="4">
    <source>
        <dbReference type="SAM" id="Phobius"/>
    </source>
</evidence>